<dbReference type="AlphaFoldDB" id="A0A9X5I8A0"/>
<name>A0A9X5I8A0_9CYAN</name>
<keyword evidence="1" id="KW-0547">Nucleotide-binding</keyword>
<dbReference type="Gene3D" id="3.40.50.300">
    <property type="entry name" value="P-loop containing nucleotide triphosphate hydrolases"/>
    <property type="match status" value="1"/>
</dbReference>
<dbReference type="RefSeq" id="WP_132867285.1">
    <property type="nucleotide sequence ID" value="NZ_JTJC03000017.1"/>
</dbReference>
<dbReference type="SUPFAM" id="SSF52540">
    <property type="entry name" value="P-loop containing nucleoside triphosphate hydrolases"/>
    <property type="match status" value="1"/>
</dbReference>
<comment type="caution">
    <text evidence="1">The sequence shown here is derived from an EMBL/GenBank/DDBJ whole genome shotgun (WGS) entry which is preliminary data.</text>
</comment>
<gene>
    <name evidence="1" type="ORF">QH73_0026960</name>
</gene>
<evidence type="ECO:0000313" key="2">
    <source>
        <dbReference type="Proteomes" id="UP000031532"/>
    </source>
</evidence>
<protein>
    <submittedName>
        <fullName evidence="1">ATP-binding protein</fullName>
    </submittedName>
</protein>
<keyword evidence="2" id="KW-1185">Reference proteome</keyword>
<organism evidence="1 2">
    <name type="scientific">Scytonema millei VB511283</name>
    <dbReference type="NCBI Taxonomy" id="1245923"/>
    <lineage>
        <taxon>Bacteria</taxon>
        <taxon>Bacillati</taxon>
        <taxon>Cyanobacteriota</taxon>
        <taxon>Cyanophyceae</taxon>
        <taxon>Nostocales</taxon>
        <taxon>Scytonemataceae</taxon>
        <taxon>Scytonema</taxon>
    </lineage>
</organism>
<dbReference type="EMBL" id="JTJC03000017">
    <property type="protein sequence ID" value="NHC38219.1"/>
    <property type="molecule type" value="Genomic_DNA"/>
</dbReference>
<reference evidence="1 2" key="1">
    <citation type="journal article" date="2015" name="Genome Announc.">
        <title>Draft Genome Sequence of the Terrestrial Cyanobacterium Scytonema millei VB511283, Isolated from Eastern India.</title>
        <authorList>
            <person name="Sen D."/>
            <person name="Chandrababunaidu M.M."/>
            <person name="Singh D."/>
            <person name="Sanghi N."/>
            <person name="Ghorai A."/>
            <person name="Mishra G.P."/>
            <person name="Madduluri M."/>
            <person name="Adhikary S.P."/>
            <person name="Tripathy S."/>
        </authorList>
    </citation>
    <scope>NUCLEOTIDE SEQUENCE [LARGE SCALE GENOMIC DNA]</scope>
    <source>
        <strain evidence="1 2">VB511283</strain>
    </source>
</reference>
<dbReference type="InterPro" id="IPR027417">
    <property type="entry name" value="P-loop_NTPase"/>
</dbReference>
<evidence type="ECO:0000313" key="1">
    <source>
        <dbReference type="EMBL" id="NHC38219.1"/>
    </source>
</evidence>
<accession>A0A9X5I8A0</accession>
<dbReference type="OrthoDB" id="531205at2"/>
<keyword evidence="1" id="KW-0067">ATP-binding</keyword>
<sequence length="163" mass="18721">MNTKSTLFFFCGKMAAGKSTLARQIAKEYNAILVVEDELLVQLYPDEIVDIPSYIKYSPRLRTAISSHVSDLLSRGISVVLDFSANTINQRKWFRGLFEKANAAHRLYFINATDDLCKRQLKERSKNQSESAFASDTVFEEITKYFQPPSEDEQFNIVVYDRS</sequence>
<dbReference type="Proteomes" id="UP000031532">
    <property type="component" value="Unassembled WGS sequence"/>
</dbReference>
<proteinExistence type="predicted"/>
<dbReference type="GO" id="GO:0005524">
    <property type="term" value="F:ATP binding"/>
    <property type="evidence" value="ECO:0007669"/>
    <property type="project" value="UniProtKB-KW"/>
</dbReference>
<dbReference type="Pfam" id="PF13671">
    <property type="entry name" value="AAA_33"/>
    <property type="match status" value="1"/>
</dbReference>